<dbReference type="RefSeq" id="WP_013779361.1">
    <property type="nucleotide sequence ID" value="NC_015519.1"/>
</dbReference>
<reference evidence="2" key="1">
    <citation type="journal article" date="2013" name="Genome Announc.">
        <title>First genome sequence of a syntrophic acetate-oxidizing bacterium, Tepidanaerobacter acetatoxydans strain Re1.</title>
        <authorList>
            <person name="Manzoor S."/>
            <person name="Bongcam-Rudloff E."/>
            <person name="Schnurer A."/>
            <person name="Muller B."/>
        </authorList>
    </citation>
    <scope>NUCLEOTIDE SEQUENCE [LARGE SCALE GENOMIC DNA]</scope>
    <source>
        <strain evidence="2">Re1</strain>
    </source>
</reference>
<dbReference type="EMBL" id="HF563609">
    <property type="protein sequence ID" value="CDI41011.1"/>
    <property type="molecule type" value="Genomic_DNA"/>
</dbReference>
<keyword evidence="2" id="KW-1185">Reference proteome</keyword>
<dbReference type="Proteomes" id="UP000010802">
    <property type="component" value="Chromosome"/>
</dbReference>
<gene>
    <name evidence="1" type="ordered locus">TEPIRE1_2501</name>
</gene>
<dbReference type="OrthoDB" id="268467at2"/>
<organism evidence="1 2">
    <name type="scientific">Tepidanaerobacter acetatoxydans (strain DSM 21804 / JCM 16047 / Re1)</name>
    <dbReference type="NCBI Taxonomy" id="1209989"/>
    <lineage>
        <taxon>Bacteria</taxon>
        <taxon>Bacillati</taxon>
        <taxon>Bacillota</taxon>
        <taxon>Clostridia</taxon>
        <taxon>Thermosediminibacterales</taxon>
        <taxon>Tepidanaerobacteraceae</taxon>
        <taxon>Tepidanaerobacter</taxon>
    </lineage>
</organism>
<dbReference type="STRING" id="1209989.TepRe1_2328"/>
<dbReference type="KEGG" id="tep:TepRe1_2328"/>
<sequence length="557" mass="65808">MGGAEGARGYLYQAIACVLNSMREDNWIKVQMEPVTSEDKVDIAYEYEDGSYKAIQVKSSINNFTKGEIFNYFKSLIRDMSNANEYSLILIGTCSDNTKTIINSINKIRRNNVDKTTKSVINDLDPELKAVKEKLSIDLLNNDIYSLESNIMREFNYFLSQHGYSVDYPILELIVGAINYQFNKFSTNSSFITKKDYEKQILEWINFCYPQIQKGKRKRVSLIVNYYYESTFQDIFEGQKVDVDYLFKSKYVLEKKKRLISLFNEINSIQLSNKTAVKNIEKYNLTIQDAYLLYNWCDCEYNEELKEEIKDKSKKYLDITIEDTFFYLGNLKKEKYYLTGPFINSKPRFKGEQNEIEKYEKLQNFRYGLDELTGIMEMLEYIGEYYIIPLALRNIGEYYDEKIRVKLELPKDINLLTPDEFKLPIIDVLDYFIGDTSILNCILKHHSDSNVEEYPDSYIPIPKISMPYLSNKDYYDEIKNDYNEYKRYLEALMNVRVFDDNKDYKILEYEFTELKPKENIAFPSFILVKYDKSFKIRFKITSKNSSDVQAGELNYII</sequence>
<name>F4LSQ2_TEPAE</name>
<dbReference type="KEGG" id="tae:TepiRe1_2501"/>
<dbReference type="HOGENOM" id="CLU_489719_0_0_9"/>
<protein>
    <submittedName>
        <fullName evidence="1">Uncharacterized protein</fullName>
    </submittedName>
</protein>
<evidence type="ECO:0000313" key="2">
    <source>
        <dbReference type="Proteomes" id="UP000010802"/>
    </source>
</evidence>
<proteinExistence type="predicted"/>
<accession>F4LSQ2</accession>
<dbReference type="AlphaFoldDB" id="F4LSQ2"/>
<dbReference type="eggNOG" id="ENOG502Z99I">
    <property type="taxonomic scope" value="Bacteria"/>
</dbReference>
<evidence type="ECO:0000313" key="1">
    <source>
        <dbReference type="EMBL" id="CDI41011.1"/>
    </source>
</evidence>